<dbReference type="AlphaFoldDB" id="A0A699HM55"/>
<evidence type="ECO:0000313" key="1">
    <source>
        <dbReference type="EMBL" id="GEY23489.1"/>
    </source>
</evidence>
<feature type="non-terminal residue" evidence="1">
    <location>
        <position position="415"/>
    </location>
</feature>
<gene>
    <name evidence="1" type="ORF">Tci_395463</name>
</gene>
<reference evidence="1" key="1">
    <citation type="journal article" date="2019" name="Sci. Rep.">
        <title>Draft genome of Tanacetum cinerariifolium, the natural source of mosquito coil.</title>
        <authorList>
            <person name="Yamashiro T."/>
            <person name="Shiraishi A."/>
            <person name="Satake H."/>
            <person name="Nakayama K."/>
        </authorList>
    </citation>
    <scope>NUCLEOTIDE SEQUENCE</scope>
</reference>
<dbReference type="EMBL" id="BKCJ010162074">
    <property type="protein sequence ID" value="GEY23489.1"/>
    <property type="molecule type" value="Genomic_DNA"/>
</dbReference>
<name>A0A699HM55_TANCI</name>
<comment type="caution">
    <text evidence="1">The sequence shown here is derived from an EMBL/GenBank/DDBJ whole genome shotgun (WGS) entry which is preliminary data.</text>
</comment>
<accession>A0A699HM55</accession>
<organism evidence="1">
    <name type="scientific">Tanacetum cinerariifolium</name>
    <name type="common">Dalmatian daisy</name>
    <name type="synonym">Chrysanthemum cinerariifolium</name>
    <dbReference type="NCBI Taxonomy" id="118510"/>
    <lineage>
        <taxon>Eukaryota</taxon>
        <taxon>Viridiplantae</taxon>
        <taxon>Streptophyta</taxon>
        <taxon>Embryophyta</taxon>
        <taxon>Tracheophyta</taxon>
        <taxon>Spermatophyta</taxon>
        <taxon>Magnoliopsida</taxon>
        <taxon>eudicotyledons</taxon>
        <taxon>Gunneridae</taxon>
        <taxon>Pentapetalae</taxon>
        <taxon>asterids</taxon>
        <taxon>campanulids</taxon>
        <taxon>Asterales</taxon>
        <taxon>Asteraceae</taxon>
        <taxon>Asteroideae</taxon>
        <taxon>Anthemideae</taxon>
        <taxon>Anthemidinae</taxon>
        <taxon>Tanacetum</taxon>
    </lineage>
</organism>
<sequence>MASFDYRLNLLYLIKECSSCGALYTMNYCCFDGSLGDKIICDLDKTPDLSQRPLQNCPKYGNPIDGHYCQGCAFLRQKFKEDLFTYCIENGILPDFSKPSNDNTNVVNALQEPFVVNQDPSKNSSQSPLQINHHCCYGCGDPLEDIFCHQCTCELCGKDLFVVKQDPGEKSSQSPLQINHHCYYECGDSLEDIFFHQCTCELCGKGAHYGYNRLPKVPIIPDSKPFNNQTIDELPQTLPSFDPTCYPEDGNSFTYDSKSNIVNDFLNVFKPPLQPPPYSYEFCMNNAYYGHDCSLQEDILELFQRLRNAIQNIHEELAVYINTMSWDRPTVCYDNDEDWTIAITPSSVENLVLVPSESEGNPDNMCDVPFHDNSPSLDVSKYQFEDFFDFNDDSTSIDDDSFSIDNIEYVEASPP</sequence>
<evidence type="ECO:0008006" key="2">
    <source>
        <dbReference type="Google" id="ProtNLM"/>
    </source>
</evidence>
<protein>
    <recommendedName>
        <fullName evidence="2">Pre-mRNA splicing Prp18-interacting factor</fullName>
    </recommendedName>
</protein>
<proteinExistence type="predicted"/>